<keyword evidence="2 4" id="KW-0808">Transferase</keyword>
<gene>
    <name evidence="4" type="primary">argD</name>
    <name evidence="5" type="ORF">DDF67_07010</name>
</gene>
<keyword evidence="4" id="KW-0963">Cytoplasm</keyword>
<evidence type="ECO:0000313" key="5">
    <source>
        <dbReference type="EMBL" id="PVM91465.1"/>
    </source>
</evidence>
<dbReference type="InterPro" id="IPR004636">
    <property type="entry name" value="AcOrn/SuccOrn_fam"/>
</dbReference>
<keyword evidence="3 4" id="KW-0663">Pyridoxal phosphate</keyword>
<comment type="miscellaneous">
    <text evidence="4">May also have succinyldiaminopimelate aminotransferase activity, thus carrying out the corresponding step in lysine biosynthesis.</text>
</comment>
<keyword evidence="6" id="KW-1185">Reference proteome</keyword>
<evidence type="ECO:0000256" key="3">
    <source>
        <dbReference type="ARBA" id="ARBA00022898"/>
    </source>
</evidence>
<feature type="binding site" evidence="4">
    <location>
        <position position="282"/>
    </location>
    <ligand>
        <name>pyridoxal 5'-phosphate</name>
        <dbReference type="ChEBI" id="CHEBI:597326"/>
    </ligand>
</feature>
<dbReference type="InterPro" id="IPR015424">
    <property type="entry name" value="PyrdxlP-dep_Trfase"/>
</dbReference>
<evidence type="ECO:0000256" key="4">
    <source>
        <dbReference type="HAMAP-Rule" id="MF_01107"/>
    </source>
</evidence>
<dbReference type="InterPro" id="IPR015421">
    <property type="entry name" value="PyrdxlP-dep_Trfase_major"/>
</dbReference>
<dbReference type="UniPathway" id="UPA00068">
    <property type="reaction ID" value="UER00109"/>
</dbReference>
<feature type="binding site" evidence="4">
    <location>
        <position position="141"/>
    </location>
    <ligand>
        <name>N(2)-acetyl-L-ornithine</name>
        <dbReference type="ChEBI" id="CHEBI:57805"/>
    </ligand>
</feature>
<comment type="similarity">
    <text evidence="4">Belongs to the class-III pyridoxal-phosphate-dependent aminotransferase family. ArgD subfamily.</text>
</comment>
<dbReference type="PANTHER" id="PTHR11986:SF113">
    <property type="entry name" value="SUCCINYLORNITHINE TRANSAMINASE"/>
    <property type="match status" value="1"/>
</dbReference>
<organism evidence="5 6">
    <name type="scientific">Caulobacter endophyticus</name>
    <dbReference type="NCBI Taxonomy" id="2172652"/>
    <lineage>
        <taxon>Bacteria</taxon>
        <taxon>Pseudomonadati</taxon>
        <taxon>Pseudomonadota</taxon>
        <taxon>Alphaproteobacteria</taxon>
        <taxon>Caulobacterales</taxon>
        <taxon>Caulobacteraceae</taxon>
        <taxon>Caulobacter</taxon>
    </lineage>
</organism>
<name>A0A2T9K655_9CAUL</name>
<dbReference type="Proteomes" id="UP000245073">
    <property type="component" value="Unassembled WGS sequence"/>
</dbReference>
<dbReference type="PIRSF" id="PIRSF000521">
    <property type="entry name" value="Transaminase_4ab_Lys_Orn"/>
    <property type="match status" value="1"/>
</dbReference>
<dbReference type="GO" id="GO:0030170">
    <property type="term" value="F:pyridoxal phosphate binding"/>
    <property type="evidence" value="ECO:0007669"/>
    <property type="project" value="InterPro"/>
</dbReference>
<comment type="subcellular location">
    <subcellularLocation>
        <location evidence="4">Cytoplasm</location>
    </subcellularLocation>
</comment>
<accession>A0A2T9K655</accession>
<dbReference type="InterPro" id="IPR015422">
    <property type="entry name" value="PyrdxlP-dep_Trfase_small"/>
</dbReference>
<proteinExistence type="inferred from homology"/>
<dbReference type="Gene3D" id="3.90.1150.10">
    <property type="entry name" value="Aspartate Aminotransferase, domain 1"/>
    <property type="match status" value="1"/>
</dbReference>
<evidence type="ECO:0000313" key="6">
    <source>
        <dbReference type="Proteomes" id="UP000245073"/>
    </source>
</evidence>
<dbReference type="InterPro" id="IPR049704">
    <property type="entry name" value="Aminotrans_3_PPA_site"/>
</dbReference>
<dbReference type="InterPro" id="IPR005814">
    <property type="entry name" value="Aminotrans_3"/>
</dbReference>
<dbReference type="PANTHER" id="PTHR11986">
    <property type="entry name" value="AMINOTRANSFERASE CLASS III"/>
    <property type="match status" value="1"/>
</dbReference>
<feature type="binding site" evidence="4">
    <location>
        <position position="138"/>
    </location>
    <ligand>
        <name>pyridoxal 5'-phosphate</name>
        <dbReference type="ChEBI" id="CHEBI:597326"/>
    </ligand>
</feature>
<sequence>MSTASSSNSSQHHIMGVYNRAPLAFERGRGARLFSTTGEEYLDCVAGIATCGLGHAHPVLVDALKTQGEKLWHVSNIYTIPEQEVLADKLCAATFADVVFFTNSGTEAIECALKAARRYHAVAGNPERIDIIGFDGSFHGRSYAAVNASGNAGYLDGFGPRLPGFVQLPFGDFDALKAAIGPTTAGVIIEPVQGEGGARALTEAQLVELRQITRDAGVLLIFDEVQSGMGRTGKLFAHEWADGAEPDIMCVAKALGGGFPVGACLATHEGAKGMTPGTHGSTYGGNPLAMAVGTAAFDAINTPELLDNVKTVAGYFTQQLNGLKDRFPDVVLDIRGKGLLIGIKLASNNREFMGLARDQQLLVAGGGDNCVRLLPPLNLTLAEAQEAVAKLEKTCEVVRAQAAA</sequence>
<dbReference type="GO" id="GO:0003992">
    <property type="term" value="F:N2-acetyl-L-ornithine:2-oxoglutarate 5-aminotransferase activity"/>
    <property type="evidence" value="ECO:0007669"/>
    <property type="project" value="UniProtKB-UniRule"/>
</dbReference>
<keyword evidence="4" id="KW-0028">Amino-acid biosynthesis</keyword>
<dbReference type="OrthoDB" id="9801834at2"/>
<dbReference type="GO" id="GO:0042802">
    <property type="term" value="F:identical protein binding"/>
    <property type="evidence" value="ECO:0007669"/>
    <property type="project" value="TreeGrafter"/>
</dbReference>
<protein>
    <recommendedName>
        <fullName evidence="4">Acetylornithine aminotransferase</fullName>
        <shortName evidence="4">ACOAT</shortName>
        <ecNumber evidence="4">2.6.1.11</ecNumber>
    </recommendedName>
</protein>
<dbReference type="PROSITE" id="PS00600">
    <property type="entry name" value="AA_TRANSFER_CLASS_3"/>
    <property type="match status" value="1"/>
</dbReference>
<dbReference type="AlphaFoldDB" id="A0A2T9K655"/>
<evidence type="ECO:0000256" key="2">
    <source>
        <dbReference type="ARBA" id="ARBA00022679"/>
    </source>
</evidence>
<dbReference type="FunFam" id="3.40.640.10:FF:000004">
    <property type="entry name" value="Acetylornithine aminotransferase"/>
    <property type="match status" value="1"/>
</dbReference>
<dbReference type="InterPro" id="IPR050103">
    <property type="entry name" value="Class-III_PLP-dep_AT"/>
</dbReference>
<dbReference type="NCBIfam" id="NF002325">
    <property type="entry name" value="PRK01278.1"/>
    <property type="match status" value="1"/>
</dbReference>
<dbReference type="EMBL" id="QDKQ01000030">
    <property type="protein sequence ID" value="PVM91465.1"/>
    <property type="molecule type" value="Genomic_DNA"/>
</dbReference>
<dbReference type="RefSeq" id="WP_109100193.1">
    <property type="nucleotide sequence ID" value="NZ_QDKQ01000030.1"/>
</dbReference>
<evidence type="ECO:0000256" key="1">
    <source>
        <dbReference type="ARBA" id="ARBA00022576"/>
    </source>
</evidence>
<keyword evidence="4" id="KW-0055">Arginine biosynthesis</keyword>
<comment type="caution">
    <text evidence="5">The sequence shown here is derived from an EMBL/GenBank/DDBJ whole genome shotgun (WGS) entry which is preliminary data.</text>
</comment>
<dbReference type="HAMAP" id="MF_01107">
    <property type="entry name" value="ArgD_aminotrans_3"/>
    <property type="match status" value="1"/>
</dbReference>
<dbReference type="GO" id="GO:0006526">
    <property type="term" value="P:L-arginine biosynthetic process"/>
    <property type="evidence" value="ECO:0007669"/>
    <property type="project" value="UniProtKB-UniRule"/>
</dbReference>
<feature type="binding site" evidence="4">
    <location>
        <begin position="105"/>
        <end position="106"/>
    </location>
    <ligand>
        <name>pyridoxal 5'-phosphate</name>
        <dbReference type="ChEBI" id="CHEBI:597326"/>
    </ligand>
</feature>
<feature type="binding site" evidence="4">
    <location>
        <position position="281"/>
    </location>
    <ligand>
        <name>N(2)-acetyl-L-ornithine</name>
        <dbReference type="ChEBI" id="CHEBI:57805"/>
    </ligand>
</feature>
<dbReference type="Gene3D" id="3.40.640.10">
    <property type="entry name" value="Type I PLP-dependent aspartate aminotransferase-like (Major domain)"/>
    <property type="match status" value="1"/>
</dbReference>
<comment type="cofactor">
    <cofactor evidence="4">
        <name>pyridoxal 5'-phosphate</name>
        <dbReference type="ChEBI" id="CHEBI:597326"/>
    </cofactor>
    <text evidence="4">Binds 1 pyridoxal phosphate per subunit.</text>
</comment>
<comment type="pathway">
    <text evidence="4">Amino-acid biosynthesis; L-arginine biosynthesis; N(2)-acetyl-L-ornithine from L-glutamate: step 4/4.</text>
</comment>
<comment type="catalytic activity">
    <reaction evidence="4">
        <text>N(2)-acetyl-L-ornithine + 2-oxoglutarate = N-acetyl-L-glutamate 5-semialdehyde + L-glutamate</text>
        <dbReference type="Rhea" id="RHEA:18049"/>
        <dbReference type="ChEBI" id="CHEBI:16810"/>
        <dbReference type="ChEBI" id="CHEBI:29123"/>
        <dbReference type="ChEBI" id="CHEBI:29985"/>
        <dbReference type="ChEBI" id="CHEBI:57805"/>
        <dbReference type="EC" id="2.6.1.11"/>
    </reaction>
</comment>
<feature type="modified residue" description="N6-(pyridoxal phosphate)lysine" evidence="4">
    <location>
        <position position="253"/>
    </location>
</feature>
<reference evidence="5 6" key="1">
    <citation type="submission" date="2018-04" db="EMBL/GenBank/DDBJ databases">
        <title>The genome sequence of Caulobacter sp. 744.</title>
        <authorList>
            <person name="Gao J."/>
            <person name="Sun J."/>
        </authorList>
    </citation>
    <scope>NUCLEOTIDE SEQUENCE [LARGE SCALE GENOMIC DNA]</scope>
    <source>
        <strain evidence="5 6">774</strain>
    </source>
</reference>
<dbReference type="NCBIfam" id="TIGR00707">
    <property type="entry name" value="argD"/>
    <property type="match status" value="1"/>
</dbReference>
<dbReference type="GO" id="GO:0005737">
    <property type="term" value="C:cytoplasm"/>
    <property type="evidence" value="ECO:0007669"/>
    <property type="project" value="UniProtKB-SubCell"/>
</dbReference>
<feature type="binding site" evidence="4">
    <location>
        <begin position="223"/>
        <end position="226"/>
    </location>
    <ligand>
        <name>pyridoxal 5'-phosphate</name>
        <dbReference type="ChEBI" id="CHEBI:597326"/>
    </ligand>
</feature>
<dbReference type="EC" id="2.6.1.11" evidence="4"/>
<dbReference type="Pfam" id="PF00202">
    <property type="entry name" value="Aminotran_3"/>
    <property type="match status" value="1"/>
</dbReference>
<keyword evidence="1 4" id="KW-0032">Aminotransferase</keyword>
<dbReference type="CDD" id="cd00610">
    <property type="entry name" value="OAT_like"/>
    <property type="match status" value="1"/>
</dbReference>
<comment type="subunit">
    <text evidence="4">Homodimer.</text>
</comment>
<dbReference type="SUPFAM" id="SSF53383">
    <property type="entry name" value="PLP-dependent transferases"/>
    <property type="match status" value="1"/>
</dbReference>